<dbReference type="GO" id="GO:0005829">
    <property type="term" value="C:cytosol"/>
    <property type="evidence" value="ECO:0007669"/>
    <property type="project" value="TreeGrafter"/>
</dbReference>
<keyword evidence="2" id="KW-0808">Transferase</keyword>
<dbReference type="GO" id="GO:0009244">
    <property type="term" value="P:lipopolysaccharide core region biosynthetic process"/>
    <property type="evidence" value="ECO:0007669"/>
    <property type="project" value="TreeGrafter"/>
</dbReference>
<accession>A0A932GSL7</accession>
<dbReference type="EMBL" id="JACPSX010000294">
    <property type="protein sequence ID" value="MBI3016364.1"/>
    <property type="molecule type" value="Genomic_DNA"/>
</dbReference>
<proteinExistence type="inferred from homology"/>
<dbReference type="Pfam" id="PF01075">
    <property type="entry name" value="Glyco_transf_9"/>
    <property type="match status" value="1"/>
</dbReference>
<dbReference type="NCBIfam" id="TIGR02195">
    <property type="entry name" value="heptsyl_trn_II"/>
    <property type="match status" value="1"/>
</dbReference>
<dbReference type="EC" id="2.4.99.24" evidence="4"/>
<dbReference type="PANTHER" id="PTHR30160:SF7">
    <property type="entry name" value="ADP-HEPTOSE--LPS HEPTOSYLTRANSFERASE 2"/>
    <property type="match status" value="1"/>
</dbReference>
<dbReference type="GO" id="GO:0008713">
    <property type="term" value="F:ADP-heptose-lipopolysaccharide heptosyltransferase activity"/>
    <property type="evidence" value="ECO:0007669"/>
    <property type="project" value="UniProtKB-EC"/>
</dbReference>
<dbReference type="CDD" id="cd03789">
    <property type="entry name" value="GT9_LPS_heptosyltransferase"/>
    <property type="match status" value="1"/>
</dbReference>
<protein>
    <recommendedName>
        <fullName evidence="4">lipopolysaccharide heptosyltransferase II</fullName>
        <ecNumber evidence="4">2.4.99.24</ecNumber>
    </recommendedName>
</protein>
<gene>
    <name evidence="6" type="primary">waaF</name>
    <name evidence="6" type="ORF">HYY65_15165</name>
</gene>
<dbReference type="PANTHER" id="PTHR30160">
    <property type="entry name" value="TETRAACYLDISACCHARIDE 4'-KINASE-RELATED"/>
    <property type="match status" value="1"/>
</dbReference>
<dbReference type="AlphaFoldDB" id="A0A932GSL7"/>
<dbReference type="InterPro" id="IPR051199">
    <property type="entry name" value="LPS_LOS_Heptosyltrfase"/>
</dbReference>
<keyword evidence="1" id="KW-0328">Glycosyltransferase</keyword>
<evidence type="ECO:0000313" key="7">
    <source>
        <dbReference type="Proteomes" id="UP000741360"/>
    </source>
</evidence>
<dbReference type="InterPro" id="IPR011910">
    <property type="entry name" value="RfaF"/>
</dbReference>
<dbReference type="Gene3D" id="3.40.50.2000">
    <property type="entry name" value="Glycogen Phosphorylase B"/>
    <property type="match status" value="2"/>
</dbReference>
<dbReference type="InterPro" id="IPR002201">
    <property type="entry name" value="Glyco_trans_9"/>
</dbReference>
<dbReference type="Proteomes" id="UP000741360">
    <property type="component" value="Unassembled WGS sequence"/>
</dbReference>
<comment type="similarity">
    <text evidence="3">Belongs to the glycosyltransferase 9 family.</text>
</comment>
<evidence type="ECO:0000256" key="5">
    <source>
        <dbReference type="ARBA" id="ARBA00047503"/>
    </source>
</evidence>
<organism evidence="6 7">
    <name type="scientific">Tectimicrobiota bacterium</name>
    <dbReference type="NCBI Taxonomy" id="2528274"/>
    <lineage>
        <taxon>Bacteria</taxon>
        <taxon>Pseudomonadati</taxon>
        <taxon>Nitrospinota/Tectimicrobiota group</taxon>
        <taxon>Candidatus Tectimicrobiota</taxon>
    </lineage>
</organism>
<reference evidence="6" key="1">
    <citation type="submission" date="2020-07" db="EMBL/GenBank/DDBJ databases">
        <title>Huge and variable diversity of episymbiotic CPR bacteria and DPANN archaea in groundwater ecosystems.</title>
        <authorList>
            <person name="He C.Y."/>
            <person name="Keren R."/>
            <person name="Whittaker M."/>
            <person name="Farag I.F."/>
            <person name="Doudna J."/>
            <person name="Cate J.H.D."/>
            <person name="Banfield J.F."/>
        </authorList>
    </citation>
    <scope>NUCLEOTIDE SEQUENCE</scope>
    <source>
        <strain evidence="6">NC_groundwater_717_Ag_S-0.2um_59_8</strain>
    </source>
</reference>
<evidence type="ECO:0000313" key="6">
    <source>
        <dbReference type="EMBL" id="MBI3016364.1"/>
    </source>
</evidence>
<evidence type="ECO:0000256" key="2">
    <source>
        <dbReference type="ARBA" id="ARBA00022679"/>
    </source>
</evidence>
<evidence type="ECO:0000256" key="1">
    <source>
        <dbReference type="ARBA" id="ARBA00022676"/>
    </source>
</evidence>
<evidence type="ECO:0000256" key="3">
    <source>
        <dbReference type="ARBA" id="ARBA00043995"/>
    </source>
</evidence>
<sequence length="356" mass="39306">MERIAVWLPNWIGDVVLSFPALKALKELYPRARVVGIVRREICGILKDNPDVDAVYPWDRRSLRQTMGLLLSLRACRFDLALVLPNSWKSAFLARLSGARRRLGYDREGRGFLLSDPVACPPQTRNLHHADYFLNLIRSLGWGGTRPPLTLAVEEDARDRMRDYLRVHGLDGKEPLVAVHPGASKSPRGWAVERFGEVCRELWSRQGTRSLVLGTAEEGREWAGVFQGPGVFLAAGQVALEDLPALLGQCDLFLGNDSGIMHVAAAVGTPVVGIFGPGTAERTGPVLDPDRYRVVSKRFPCSPCRQKFFKECMPAPSGKPYCLEEIGVDEVVRASQDLLKNAAARRSPLRVGQCGS</sequence>
<comment type="catalytic activity">
    <reaction evidence="5">
        <text>an L-alpha-D-Hep-(1-&gt;5)-[alpha-Kdo-(2-&gt;4)]-alpha-Kdo-(2-&gt;6)-lipid A + ADP-L-glycero-beta-D-manno-heptose = an L-alpha-D-Hep-(1-&gt;3)-L-alpha-D-Hep-(1-&gt;5)-[alpha-Kdo-(2-&gt;4)]-alpha-Kdo-(2-&gt;6)-lipid A + ADP + H(+)</text>
        <dbReference type="Rhea" id="RHEA:74071"/>
        <dbReference type="ChEBI" id="CHEBI:15378"/>
        <dbReference type="ChEBI" id="CHEBI:61506"/>
        <dbReference type="ChEBI" id="CHEBI:193068"/>
        <dbReference type="ChEBI" id="CHEBI:193069"/>
        <dbReference type="ChEBI" id="CHEBI:456216"/>
        <dbReference type="EC" id="2.4.99.24"/>
    </reaction>
</comment>
<comment type="caution">
    <text evidence="6">The sequence shown here is derived from an EMBL/GenBank/DDBJ whole genome shotgun (WGS) entry which is preliminary data.</text>
</comment>
<name>A0A932GSL7_UNCTE</name>
<evidence type="ECO:0000256" key="4">
    <source>
        <dbReference type="ARBA" id="ARBA00044042"/>
    </source>
</evidence>
<dbReference type="SUPFAM" id="SSF53756">
    <property type="entry name" value="UDP-Glycosyltransferase/glycogen phosphorylase"/>
    <property type="match status" value="1"/>
</dbReference>